<evidence type="ECO:0000313" key="1">
    <source>
        <dbReference type="EMBL" id="CAA4149910.1"/>
    </source>
</evidence>
<dbReference type="Proteomes" id="UP000505390">
    <property type="component" value="Unassembled WGS sequence"/>
</dbReference>
<name>A0A2I7Y9A2_STAAU</name>
<sequence length="146" mass="15702">MAKLNLDRVKGHYVETIKADKEYENGSLVGKGLLEDGEIRLYKAAEATAENCFLVSTPELDLAAKANGHGSIDFVNPKGSIMRAHQLEVGDTFTVEQKLHGTGFVAGDALTVTGGKFAKGEGAFVVEYVTTIGADRRPAYSIRKVK</sequence>
<dbReference type="EMBL" id="CACTWD010000017">
    <property type="protein sequence ID" value="CAA4700786.1"/>
    <property type="molecule type" value="Genomic_DNA"/>
</dbReference>
<evidence type="ECO:0000313" key="9">
    <source>
        <dbReference type="EMBL" id="RZH93002.1"/>
    </source>
</evidence>
<dbReference type="EMBL" id="CACTQT010000015">
    <property type="protein sequence ID" value="CAA4392201.1"/>
    <property type="molecule type" value="Genomic_DNA"/>
</dbReference>
<dbReference type="Proteomes" id="UP000443506">
    <property type="component" value="Unassembled WGS sequence"/>
</dbReference>
<dbReference type="EMBL" id="CACURZ010000016">
    <property type="protein sequence ID" value="CAA6381655.1"/>
    <property type="molecule type" value="Genomic_DNA"/>
</dbReference>
<dbReference type="AlphaFoldDB" id="A0A2I7Y9A2"/>
<gene>
    <name evidence="9" type="ORF">EIG94_08260</name>
    <name evidence="1" type="ORF">SAMEA1029512_02247</name>
    <name evidence="2" type="ORF">SAMEA1029528_02375</name>
    <name evidence="3" type="ORF">SAMEA2078260_02308</name>
    <name evidence="5" type="ORF">SAMEA2078588_02319</name>
    <name evidence="6" type="ORF">SAMEA2080344_02375</name>
    <name evidence="4" type="ORF">SAMEA2081063_02360</name>
    <name evidence="7" type="ORF">SAMEA4008575_02438</name>
    <name evidence="8" type="ORF">SAMEA70146418_02412</name>
</gene>
<dbReference type="Proteomes" id="UP000442782">
    <property type="component" value="Unassembled WGS sequence"/>
</dbReference>
<accession>A0A2I7Y9A2</accession>
<evidence type="ECO:0000313" key="15">
    <source>
        <dbReference type="Proteomes" id="UP000459586"/>
    </source>
</evidence>
<evidence type="ECO:0000313" key="2">
    <source>
        <dbReference type="EMBL" id="CAA4154655.1"/>
    </source>
</evidence>
<evidence type="ECO:0000313" key="6">
    <source>
        <dbReference type="EMBL" id="CAA6381655.1"/>
    </source>
</evidence>
<evidence type="ECO:0000313" key="5">
    <source>
        <dbReference type="EMBL" id="CAA6116629.1"/>
    </source>
</evidence>
<dbReference type="EMBL" id="RQTC01000129">
    <property type="protein sequence ID" value="RZH93002.1"/>
    <property type="molecule type" value="Genomic_DNA"/>
</dbReference>
<dbReference type="Proteomes" id="UP000293434">
    <property type="component" value="Unassembled WGS sequence"/>
</dbReference>
<evidence type="ECO:0000313" key="17">
    <source>
        <dbReference type="Proteomes" id="UP000505390"/>
    </source>
</evidence>
<organism evidence="8 18">
    <name type="scientific">Staphylococcus aureus</name>
    <dbReference type="NCBI Taxonomy" id="1280"/>
    <lineage>
        <taxon>Bacteria</taxon>
        <taxon>Bacillati</taxon>
        <taxon>Bacillota</taxon>
        <taxon>Bacilli</taxon>
        <taxon>Bacillales</taxon>
        <taxon>Staphylococcaceae</taxon>
        <taxon>Staphylococcus</taxon>
    </lineage>
</organism>
<evidence type="ECO:0000313" key="10">
    <source>
        <dbReference type="Proteomes" id="UP000293434"/>
    </source>
</evidence>
<dbReference type="Proteomes" id="UP000507112">
    <property type="component" value="Unassembled WGS sequence"/>
</dbReference>
<evidence type="ECO:0000313" key="12">
    <source>
        <dbReference type="Proteomes" id="UP000442782"/>
    </source>
</evidence>
<dbReference type="EMBL" id="CACUNS010000016">
    <property type="protein sequence ID" value="CAA6116629.1"/>
    <property type="molecule type" value="Genomic_DNA"/>
</dbReference>
<evidence type="ECO:0000313" key="4">
    <source>
        <dbReference type="EMBL" id="CAA4700786.1"/>
    </source>
</evidence>
<reference evidence="9 10" key="1">
    <citation type="submission" date="2018-11" db="EMBL/GenBank/DDBJ databases">
        <title>Genomic profiling of Staphylococcus species from a Poultry farm system in KwaZulu-Natal, South Africa.</title>
        <authorList>
            <person name="Amoako D.G."/>
            <person name="Somboro A.M."/>
            <person name="Abia A.L.K."/>
            <person name="Bester L.A."/>
            <person name="Essack S.Y."/>
        </authorList>
    </citation>
    <scope>NUCLEOTIDE SEQUENCE [LARGE SCALE GENOMIC DNA]</scope>
    <source>
        <strain evidence="9 10">SA9</strain>
    </source>
</reference>
<evidence type="ECO:0000313" key="8">
    <source>
        <dbReference type="EMBL" id="CAC8231178.1"/>
    </source>
</evidence>
<reference evidence="17 18" key="2">
    <citation type="submission" date="2020-06" db="EMBL/GenBank/DDBJ databases">
        <authorList>
            <consortium name="Pathogen Informatics"/>
        </authorList>
    </citation>
    <scope>NUCLEOTIDE SEQUENCE [LARGE SCALE GENOMIC DNA]</scope>
    <source>
        <strain evidence="8 18">MOS105</strain>
        <strain evidence="2 14">S040_N01_C01</strain>
        <strain evidence="1 12">S087_N01_C01</strain>
        <strain evidence="7 17">SG160</strain>
        <strain evidence="5 16">T012_N10_C04</strain>
        <strain evidence="3 11">T012_N16_C08</strain>
        <strain evidence="4 13">T065_N03_C06</strain>
        <strain evidence="6 15">T197_A02_C01</strain>
    </source>
</reference>
<comment type="caution">
    <text evidence="8">The sequence shown here is derived from an EMBL/GenBank/DDBJ whole genome shotgun (WGS) entry which is preliminary data.</text>
</comment>
<dbReference type="Proteomes" id="UP000443708">
    <property type="component" value="Unassembled WGS sequence"/>
</dbReference>
<protein>
    <submittedName>
        <fullName evidence="8">Phage protein</fullName>
    </submittedName>
</protein>
<evidence type="ECO:0000313" key="3">
    <source>
        <dbReference type="EMBL" id="CAA4392201.1"/>
    </source>
</evidence>
<evidence type="ECO:0000313" key="18">
    <source>
        <dbReference type="Proteomes" id="UP000507112"/>
    </source>
</evidence>
<evidence type="ECO:0000313" key="7">
    <source>
        <dbReference type="EMBL" id="CAC5808062.1"/>
    </source>
</evidence>
<dbReference type="EMBL" id="CAIGXB010000011">
    <property type="protein sequence ID" value="CAC5808062.1"/>
    <property type="molecule type" value="Genomic_DNA"/>
</dbReference>
<dbReference type="EMBL" id="CAIIGD010000010">
    <property type="protein sequence ID" value="CAC8231178.1"/>
    <property type="molecule type" value="Genomic_DNA"/>
</dbReference>
<dbReference type="Proteomes" id="UP000459586">
    <property type="component" value="Unassembled WGS sequence"/>
</dbReference>
<dbReference type="RefSeq" id="WP_001096464.1">
    <property type="nucleotide sequence ID" value="NZ_AP025249.1"/>
</dbReference>
<evidence type="ECO:0000313" key="16">
    <source>
        <dbReference type="Proteomes" id="UP000459702"/>
    </source>
</evidence>
<dbReference type="Proteomes" id="UP000459702">
    <property type="component" value="Unassembled WGS sequence"/>
</dbReference>
<dbReference type="Proteomes" id="UP000442696">
    <property type="component" value="Unassembled WGS sequence"/>
</dbReference>
<dbReference type="EMBL" id="CACTPI010000012">
    <property type="protein sequence ID" value="CAA4154655.1"/>
    <property type="molecule type" value="Genomic_DNA"/>
</dbReference>
<dbReference type="EMBL" id="CACTOE010000017">
    <property type="protein sequence ID" value="CAA4149910.1"/>
    <property type="molecule type" value="Genomic_DNA"/>
</dbReference>
<proteinExistence type="predicted"/>
<evidence type="ECO:0000313" key="14">
    <source>
        <dbReference type="Proteomes" id="UP000443708"/>
    </source>
</evidence>
<evidence type="ECO:0000313" key="11">
    <source>
        <dbReference type="Proteomes" id="UP000442696"/>
    </source>
</evidence>
<evidence type="ECO:0000313" key="13">
    <source>
        <dbReference type="Proteomes" id="UP000443506"/>
    </source>
</evidence>